<organism evidence="11 12">
    <name type="scientific">SAR86 cluster bacterium BACL1 MAG-120920-bin57</name>
    <dbReference type="NCBI Taxonomy" id="1655571"/>
    <lineage>
        <taxon>Bacteria</taxon>
        <taxon>Pseudomonadati</taxon>
        <taxon>Pseudomonadota</taxon>
        <taxon>Gammaproteobacteria</taxon>
        <taxon>SAR86 cluster</taxon>
    </lineage>
</organism>
<dbReference type="Proteomes" id="UP000050874">
    <property type="component" value="Unassembled WGS sequence"/>
</dbReference>
<evidence type="ECO:0000256" key="7">
    <source>
        <dbReference type="ARBA" id="ARBA00048819"/>
    </source>
</evidence>
<dbReference type="Pfam" id="PF04262">
    <property type="entry name" value="Glu_cys_ligase"/>
    <property type="match status" value="1"/>
</dbReference>
<dbReference type="EMBL" id="LIAV01000127">
    <property type="protein sequence ID" value="KRO40364.1"/>
    <property type="molecule type" value="Genomic_DNA"/>
</dbReference>
<evidence type="ECO:0000256" key="6">
    <source>
        <dbReference type="ARBA" id="ARBA00022840"/>
    </source>
</evidence>
<name>A0A0R2PRA9_9GAMM</name>
<keyword evidence="4 8" id="KW-0317">Glutathione biosynthesis</keyword>
<keyword evidence="3 8" id="KW-0436">Ligase</keyword>
<dbReference type="GO" id="GO:0005829">
    <property type="term" value="C:cytosol"/>
    <property type="evidence" value="ECO:0007669"/>
    <property type="project" value="TreeGrafter"/>
</dbReference>
<dbReference type="GO" id="GO:0046872">
    <property type="term" value="F:metal ion binding"/>
    <property type="evidence" value="ECO:0007669"/>
    <property type="project" value="TreeGrafter"/>
</dbReference>
<comment type="similarity">
    <text evidence="2 8">Belongs to the glutamate--cysteine ligase type 1 family. Type 1 subfamily.</text>
</comment>
<evidence type="ECO:0000256" key="3">
    <source>
        <dbReference type="ARBA" id="ARBA00022598"/>
    </source>
</evidence>
<dbReference type="SUPFAM" id="SSF55931">
    <property type="entry name" value="Glutamine synthetase/guanido kinase"/>
    <property type="match status" value="1"/>
</dbReference>
<dbReference type="GO" id="GO:0005524">
    <property type="term" value="F:ATP binding"/>
    <property type="evidence" value="ECO:0007669"/>
    <property type="project" value="UniProtKB-KW"/>
</dbReference>
<dbReference type="GO" id="GO:0004357">
    <property type="term" value="F:glutamate-cysteine ligase activity"/>
    <property type="evidence" value="ECO:0007669"/>
    <property type="project" value="UniProtKB-UniRule"/>
</dbReference>
<dbReference type="PANTHER" id="PTHR38761">
    <property type="entry name" value="GLUTAMATE--CYSTEINE LIGASE"/>
    <property type="match status" value="1"/>
</dbReference>
<dbReference type="EC" id="6.3.2.2" evidence="8"/>
<dbReference type="AlphaFoldDB" id="A0A0R2PRA9"/>
<keyword evidence="6 8" id="KW-0067">ATP-binding</keyword>
<evidence type="ECO:0000256" key="1">
    <source>
        <dbReference type="ARBA" id="ARBA00005006"/>
    </source>
</evidence>
<dbReference type="InterPro" id="IPR006334">
    <property type="entry name" value="Glut_cys_ligase"/>
</dbReference>
<evidence type="ECO:0000313" key="12">
    <source>
        <dbReference type="Proteomes" id="UP000050874"/>
    </source>
</evidence>
<dbReference type="InterPro" id="IPR007370">
    <property type="entry name" value="Glu_cys_ligase"/>
</dbReference>
<dbReference type="UniPathway" id="UPA00142">
    <property type="reaction ID" value="UER00209"/>
</dbReference>
<feature type="domain" description="Glutamate--cysteine ligase" evidence="10">
    <location>
        <begin position="23"/>
        <end position="376"/>
    </location>
</feature>
<evidence type="ECO:0000256" key="2">
    <source>
        <dbReference type="ARBA" id="ARBA00008772"/>
    </source>
</evidence>
<evidence type="ECO:0000259" key="10">
    <source>
        <dbReference type="Pfam" id="PF04262"/>
    </source>
</evidence>
<dbReference type="GO" id="GO:0006750">
    <property type="term" value="P:glutathione biosynthetic process"/>
    <property type="evidence" value="ECO:0007669"/>
    <property type="project" value="UniProtKB-UniRule"/>
</dbReference>
<dbReference type="PANTHER" id="PTHR38761:SF1">
    <property type="entry name" value="GLUTAMATE--CYSTEINE LIGASE"/>
    <property type="match status" value="1"/>
</dbReference>
<evidence type="ECO:0000256" key="8">
    <source>
        <dbReference type="HAMAP-Rule" id="MF_00578"/>
    </source>
</evidence>
<reference evidence="12" key="1">
    <citation type="submission" date="2015-10" db="EMBL/GenBank/DDBJ databases">
        <title>Metagenome-Assembled Genomes uncover a global brackish microbiome.</title>
        <authorList>
            <person name="Hugerth L.W."/>
            <person name="Larsson J."/>
            <person name="Alneberg J."/>
            <person name="Lindh M.V."/>
            <person name="Legrand C."/>
            <person name="Pinhassi J."/>
            <person name="Andersson A."/>
        </authorList>
    </citation>
    <scope>NUCLEOTIDE SEQUENCE [LARGE SCALE GENOMIC DNA]</scope>
</reference>
<gene>
    <name evidence="8" type="primary">gshA</name>
    <name evidence="11" type="ORF">ABR63_03485</name>
</gene>
<dbReference type="InterPro" id="IPR014746">
    <property type="entry name" value="Gln_synth/guanido_kin_cat_dom"/>
</dbReference>
<evidence type="ECO:0000313" key="11">
    <source>
        <dbReference type="EMBL" id="KRO40364.1"/>
    </source>
</evidence>
<dbReference type="Gene3D" id="3.30.590.20">
    <property type="match status" value="1"/>
</dbReference>
<accession>A0A0R2PRA9</accession>
<comment type="caution">
    <text evidence="11">The sequence shown here is derived from an EMBL/GenBank/DDBJ whole genome shotgun (WGS) entry which is preliminary data.</text>
</comment>
<proteinExistence type="inferred from homology"/>
<evidence type="ECO:0000256" key="9">
    <source>
        <dbReference type="RuleBase" id="RU004391"/>
    </source>
</evidence>
<keyword evidence="5 8" id="KW-0547">Nucleotide-binding</keyword>
<sequence length="514" mass="58136">MASLIFQDSLKQFQASGFFQSLEIKRGIERESLRIDRAGAISQATHPEKLGSPLTNKDITTDFAEALVELVTPTFDSAEGLFNHLSDLHHFLYASMGDELLWNFSMPCAFGSESDIRLAEYGNSNTGMLKHIYRKGLRLRYGSIMQCVSGIHFNFSLSPESWRAISSSPSQAFIDAKYLGLIRNVKRNFWFLLEHFGASPIANKSYLLDRSHALEQYGETDLFLPSATSLRMSEVGYQSAIQNTLGIRYNDLGEFINAVVRGINTPYDKFKALGLLDEQGMPQQISAGILQIENELYDIIRPKRTGASTSRPSNLLRRHGIEYIELRGLDVNPFIPEGISATNIKLLDLFLMHALISDSPYISEQEIIEIRTNHSTMVERGRSKDVQLIKAGSLSNIADLRNIFHAELGMLAEAMDAYSPGYSRALSEELSREESLSQRIMDEIEERNMSFQEYGLWQSKEMAGTYDKKLGQDFLKFTKSADQSIKDLKKLEESTSVDINKYVELYNSKLKEKE</sequence>
<comment type="pathway">
    <text evidence="1 8 9">Sulfur metabolism; glutathione biosynthesis; glutathione from L-cysteine and L-glutamate: step 1/2.</text>
</comment>
<dbReference type="NCBIfam" id="TIGR01434">
    <property type="entry name" value="glu_cys_ligase"/>
    <property type="match status" value="1"/>
</dbReference>
<dbReference type="HAMAP" id="MF_00578">
    <property type="entry name" value="Glu_cys_ligase"/>
    <property type="match status" value="1"/>
</dbReference>
<evidence type="ECO:0000256" key="5">
    <source>
        <dbReference type="ARBA" id="ARBA00022741"/>
    </source>
</evidence>
<evidence type="ECO:0000256" key="4">
    <source>
        <dbReference type="ARBA" id="ARBA00022684"/>
    </source>
</evidence>
<protein>
    <recommendedName>
        <fullName evidence="8">Glutamate--cysteine ligase</fullName>
        <ecNumber evidence="8">6.3.2.2</ecNumber>
    </recommendedName>
    <alternativeName>
        <fullName evidence="8">Gamma-ECS</fullName>
        <shortName evidence="8">GCS</shortName>
    </alternativeName>
    <alternativeName>
        <fullName evidence="8">Gamma-glutamylcysteine synthetase</fullName>
    </alternativeName>
</protein>
<comment type="catalytic activity">
    <reaction evidence="7 8 9">
        <text>L-cysteine + L-glutamate + ATP = gamma-L-glutamyl-L-cysteine + ADP + phosphate + H(+)</text>
        <dbReference type="Rhea" id="RHEA:13285"/>
        <dbReference type="ChEBI" id="CHEBI:15378"/>
        <dbReference type="ChEBI" id="CHEBI:29985"/>
        <dbReference type="ChEBI" id="CHEBI:30616"/>
        <dbReference type="ChEBI" id="CHEBI:35235"/>
        <dbReference type="ChEBI" id="CHEBI:43474"/>
        <dbReference type="ChEBI" id="CHEBI:58173"/>
        <dbReference type="ChEBI" id="CHEBI:456216"/>
        <dbReference type="EC" id="6.3.2.2"/>
    </reaction>
</comment>